<dbReference type="Proteomes" id="UP000646548">
    <property type="component" value="Unassembled WGS sequence"/>
</dbReference>
<feature type="region of interest" description="Disordered" evidence="1">
    <location>
        <begin position="117"/>
        <end position="197"/>
    </location>
</feature>
<gene>
    <name evidence="2" type="ORF">FQA47_022029</name>
</gene>
<dbReference type="EMBL" id="WKFB01000113">
    <property type="protein sequence ID" value="KAF6735301.1"/>
    <property type="molecule type" value="Genomic_DNA"/>
</dbReference>
<reference evidence="2" key="1">
    <citation type="journal article" name="BMC Genomics">
        <title>Long-read sequencing and de novo genome assembly of marine medaka (Oryzias melastigma).</title>
        <authorList>
            <person name="Liang P."/>
            <person name="Saqib H.S.A."/>
            <person name="Ni X."/>
            <person name="Shen Y."/>
        </authorList>
    </citation>
    <scope>NUCLEOTIDE SEQUENCE</scope>
    <source>
        <strain evidence="2">Bigg-433</strain>
    </source>
</reference>
<sequence length="244" mass="26936">METVMAAAGHNQYQYRYPNLALDVALDPIPDWMVYRTKSGTLGCPRSNPNKECKVRDLEEEEKEEGVFDAVYMREEEEEGGVTHHSYHLLLEACDLLRQNQHCALLILLFTSPEEQPEPAASRWGARGGGSSSSSISSSSDITGVTSGSVQVARGEQADPEEEKEEENGGGNPARGNRHTDRDRRRTCSTCGRGSSEEQDNLHFGRFFFLFLLTEKEALRVQVRPPLLLLLLTGARGAATPVAA</sequence>
<protein>
    <submittedName>
        <fullName evidence="2">Uncharacterized protein</fullName>
    </submittedName>
</protein>
<dbReference type="AlphaFoldDB" id="A0A834FJF8"/>
<accession>A0A834FJF8</accession>
<feature type="compositionally biased region" description="Low complexity" evidence="1">
    <location>
        <begin position="132"/>
        <end position="150"/>
    </location>
</feature>
<evidence type="ECO:0000256" key="1">
    <source>
        <dbReference type="SAM" id="MobiDB-lite"/>
    </source>
</evidence>
<proteinExistence type="predicted"/>
<organism evidence="2 3">
    <name type="scientific">Oryzias melastigma</name>
    <name type="common">Marine medaka</name>
    <dbReference type="NCBI Taxonomy" id="30732"/>
    <lineage>
        <taxon>Eukaryota</taxon>
        <taxon>Metazoa</taxon>
        <taxon>Chordata</taxon>
        <taxon>Craniata</taxon>
        <taxon>Vertebrata</taxon>
        <taxon>Euteleostomi</taxon>
        <taxon>Actinopterygii</taxon>
        <taxon>Neopterygii</taxon>
        <taxon>Teleostei</taxon>
        <taxon>Neoteleostei</taxon>
        <taxon>Acanthomorphata</taxon>
        <taxon>Ovalentaria</taxon>
        <taxon>Atherinomorphae</taxon>
        <taxon>Beloniformes</taxon>
        <taxon>Adrianichthyidae</taxon>
        <taxon>Oryziinae</taxon>
        <taxon>Oryzias</taxon>
    </lineage>
</organism>
<comment type="caution">
    <text evidence="2">The sequence shown here is derived from an EMBL/GenBank/DDBJ whole genome shotgun (WGS) entry which is preliminary data.</text>
</comment>
<feature type="compositionally biased region" description="Acidic residues" evidence="1">
    <location>
        <begin position="158"/>
        <end position="168"/>
    </location>
</feature>
<evidence type="ECO:0000313" key="2">
    <source>
        <dbReference type="EMBL" id="KAF6735301.1"/>
    </source>
</evidence>
<evidence type="ECO:0000313" key="3">
    <source>
        <dbReference type="Proteomes" id="UP000646548"/>
    </source>
</evidence>
<name>A0A834FJF8_ORYME</name>